<dbReference type="EMBL" id="AP012547">
    <property type="protein sequence ID" value="BAO29214.1"/>
    <property type="molecule type" value="Genomic_DNA"/>
</dbReference>
<evidence type="ECO:0000313" key="3">
    <source>
        <dbReference type="Proteomes" id="UP000031637"/>
    </source>
</evidence>
<evidence type="ECO:0000313" key="2">
    <source>
        <dbReference type="EMBL" id="BAO29214.1"/>
    </source>
</evidence>
<dbReference type="AlphaFoldDB" id="W0SDB3"/>
<dbReference type="InterPro" id="IPR022742">
    <property type="entry name" value="Hydrolase_4"/>
</dbReference>
<name>W0SDB3_9PROT</name>
<evidence type="ECO:0000259" key="1">
    <source>
        <dbReference type="Pfam" id="PF12146"/>
    </source>
</evidence>
<proteinExistence type="predicted"/>
<dbReference type="InterPro" id="IPR051044">
    <property type="entry name" value="MAG_DAG_Lipase"/>
</dbReference>
<keyword evidence="2" id="KW-0378">Hydrolase</keyword>
<feature type="domain" description="Serine aminopeptidase S33" evidence="1">
    <location>
        <begin position="27"/>
        <end position="262"/>
    </location>
</feature>
<dbReference type="PRINTS" id="PR00111">
    <property type="entry name" value="ABHYDROLASE"/>
</dbReference>
<dbReference type="Gene3D" id="3.40.50.1820">
    <property type="entry name" value="alpha/beta hydrolase"/>
    <property type="match status" value="1"/>
</dbReference>
<sequence>MAPQSTLFELYAADGVKLSGQAWLPPAPRAVVAVVHGIAEHAGRYAFLADRANQCGLGVVSADLRGHGRSPGERSYVERFDDYLLDVDALMAKARELAAGRPLFLMGHSMGGAIALRWLAQRKQPVAGLILSSAALKIGGDVPRLLVALAPLLSRWLPHLRGTRLDPATISRDPAAVAAYVNDPLVSLLAPPARTGAELLQAMEANRAAAAGLALPVYLFHGDADRLTDPDGSRDIHERWGGSDKTLRLWPGSRHETFNDLDREGVVAELLGWILARCA</sequence>
<dbReference type="Proteomes" id="UP000031637">
    <property type="component" value="Chromosome"/>
</dbReference>
<dbReference type="SUPFAM" id="SSF53474">
    <property type="entry name" value="alpha/beta-Hydrolases"/>
    <property type="match status" value="1"/>
</dbReference>
<dbReference type="HOGENOM" id="CLU_026209_7_2_4"/>
<reference evidence="2 3" key="1">
    <citation type="journal article" date="2014" name="Syst. Appl. Microbiol.">
        <title>Complete genomes of freshwater sulfur oxidizers Sulfuricella denitrificans skB26 and Sulfuritalea hydrogenivorans sk43H: genetic insights into the sulfur oxidation pathway of betaproteobacteria.</title>
        <authorList>
            <person name="Watanabe T."/>
            <person name="Kojima H."/>
            <person name="Fukui M."/>
        </authorList>
    </citation>
    <scope>NUCLEOTIDE SEQUENCE [LARGE SCALE GENOMIC DNA]</scope>
    <source>
        <strain evidence="2">DSM22779</strain>
    </source>
</reference>
<keyword evidence="3" id="KW-1185">Reference proteome</keyword>
<protein>
    <submittedName>
        <fullName evidence="2">Hydrolase, alpha/beta fold family protein</fullName>
    </submittedName>
</protein>
<dbReference type="PANTHER" id="PTHR11614">
    <property type="entry name" value="PHOSPHOLIPASE-RELATED"/>
    <property type="match status" value="1"/>
</dbReference>
<accession>W0SDB3</accession>
<dbReference type="Pfam" id="PF12146">
    <property type="entry name" value="Hydrolase_4"/>
    <property type="match status" value="1"/>
</dbReference>
<gene>
    <name evidence="2" type="ORF">SUTH_01415</name>
</gene>
<dbReference type="GO" id="GO:0016787">
    <property type="term" value="F:hydrolase activity"/>
    <property type="evidence" value="ECO:0007669"/>
    <property type="project" value="UniProtKB-KW"/>
</dbReference>
<organism evidence="2 3">
    <name type="scientific">Sulfuritalea hydrogenivorans sk43H</name>
    <dbReference type="NCBI Taxonomy" id="1223802"/>
    <lineage>
        <taxon>Bacteria</taxon>
        <taxon>Pseudomonadati</taxon>
        <taxon>Pseudomonadota</taxon>
        <taxon>Betaproteobacteria</taxon>
        <taxon>Nitrosomonadales</taxon>
        <taxon>Sterolibacteriaceae</taxon>
        <taxon>Sulfuritalea</taxon>
    </lineage>
</organism>
<dbReference type="STRING" id="1223802.SUTH_01415"/>
<dbReference type="RefSeq" id="WP_052473389.1">
    <property type="nucleotide sequence ID" value="NZ_AP012547.1"/>
</dbReference>
<dbReference type="InterPro" id="IPR000073">
    <property type="entry name" value="AB_hydrolase_1"/>
</dbReference>
<dbReference type="KEGG" id="shd:SUTH_01415"/>
<dbReference type="OrthoDB" id="64748at2"/>
<dbReference type="InterPro" id="IPR029058">
    <property type="entry name" value="AB_hydrolase_fold"/>
</dbReference>